<name>A0ABR1PFQ4_DIAER</name>
<feature type="compositionally biased region" description="Polar residues" evidence="1">
    <location>
        <begin position="1"/>
        <end position="25"/>
    </location>
</feature>
<sequence length="721" mass="78022">MPLPSPNATTTLPDHEAPQNSTISAQPGVAARQSPDPAEEGGSHDEPEVEIAREHEQQDVETPQETEAVGADAAIAETQDEVSSDSLSDAAMSDGPESRKSSESEDDLDRADKYAFSYGGQAYDHRVPQHFTGGTTIFATKVTQGITISQHLESAKGNVCPNLVPQAQEMKRTARAVECIWVGMLPNPQRSRKHAACTSAQPESQDDAASPAARDGGDDAAEAQLDGTSKASKKVQKRTKKCQRIIDLEDDQLDIIPHAPNALRVVAKKQTKTVKIWHLYALTSSGNNSKLCQGWKVQSDEVFFFKAFRDDAVPGVMKRKQASDLKIKAVIFPAIDPPPYVPQSPPPVKHSASHVSAPATPTPGGLPSPKPSGRKGKASRTLRDVTAKVTSKAGEVFVQDGDDAGIPAGSVEDASGPDAGNQSIAGNEPKEPSTSRLEIAKPERNGTVYDDGDEDAYPDHAVSATSDSYKNFLDEMVREFSSIDSIGTKRGEKRKRVAFEPSCDGLANTRRKTGDLSRTNADARGSLEREGSASFVVQQHAGHLVRKLTSMIERLAAKQDVAGLRQCVTMVESIEKRGCPGPTSALAPYLNITSKNDATPRACYGKLREILDLFPNLENVDVDNHVLTCMISGLRFTGQSIDISLIEPCIKSFSRLYIQKFGETANHPATMEKGELLDMVCQARDDAEKMVKETSLNSESKVWVPHHWVDPRDDAESVDID</sequence>
<evidence type="ECO:0000313" key="3">
    <source>
        <dbReference type="Proteomes" id="UP001430848"/>
    </source>
</evidence>
<organism evidence="2 3">
    <name type="scientific">Diaporthe eres</name>
    <name type="common">Phomopsis oblonga</name>
    <dbReference type="NCBI Taxonomy" id="83184"/>
    <lineage>
        <taxon>Eukaryota</taxon>
        <taxon>Fungi</taxon>
        <taxon>Dikarya</taxon>
        <taxon>Ascomycota</taxon>
        <taxon>Pezizomycotina</taxon>
        <taxon>Sordariomycetes</taxon>
        <taxon>Sordariomycetidae</taxon>
        <taxon>Diaporthales</taxon>
        <taxon>Diaporthaceae</taxon>
        <taxon>Diaporthe</taxon>
        <taxon>Diaporthe eres species complex</taxon>
    </lineage>
</organism>
<feature type="compositionally biased region" description="Basic and acidic residues" evidence="1">
    <location>
        <begin position="428"/>
        <end position="444"/>
    </location>
</feature>
<comment type="caution">
    <text evidence="2">The sequence shown here is derived from an EMBL/GenBank/DDBJ whole genome shotgun (WGS) entry which is preliminary data.</text>
</comment>
<feature type="region of interest" description="Disordered" evidence="1">
    <location>
        <begin position="336"/>
        <end position="461"/>
    </location>
</feature>
<feature type="compositionally biased region" description="Pro residues" evidence="1">
    <location>
        <begin position="360"/>
        <end position="370"/>
    </location>
</feature>
<feature type="compositionally biased region" description="Low complexity" evidence="1">
    <location>
        <begin position="84"/>
        <end position="94"/>
    </location>
</feature>
<evidence type="ECO:0000313" key="2">
    <source>
        <dbReference type="EMBL" id="KAK7735749.1"/>
    </source>
</evidence>
<dbReference type="Proteomes" id="UP001430848">
    <property type="component" value="Unassembled WGS sequence"/>
</dbReference>
<dbReference type="EMBL" id="JAKNSF020000012">
    <property type="protein sequence ID" value="KAK7735749.1"/>
    <property type="molecule type" value="Genomic_DNA"/>
</dbReference>
<protein>
    <submittedName>
        <fullName evidence="2">Uncharacterized protein</fullName>
    </submittedName>
</protein>
<feature type="region of interest" description="Disordered" evidence="1">
    <location>
        <begin position="1"/>
        <end position="108"/>
    </location>
</feature>
<proteinExistence type="predicted"/>
<evidence type="ECO:0000256" key="1">
    <source>
        <dbReference type="SAM" id="MobiDB-lite"/>
    </source>
</evidence>
<reference evidence="2 3" key="1">
    <citation type="submission" date="2024-02" db="EMBL/GenBank/DDBJ databases">
        <title>De novo assembly and annotation of 12 fungi associated with fruit tree decline syndrome in Ontario, Canada.</title>
        <authorList>
            <person name="Sulman M."/>
            <person name="Ellouze W."/>
            <person name="Ilyukhin E."/>
        </authorList>
    </citation>
    <scope>NUCLEOTIDE SEQUENCE [LARGE SCALE GENOMIC DNA]</scope>
    <source>
        <strain evidence="2 3">M169</strain>
    </source>
</reference>
<feature type="region of interest" description="Disordered" evidence="1">
    <location>
        <begin position="192"/>
        <end position="236"/>
    </location>
</feature>
<feature type="compositionally biased region" description="Pro residues" evidence="1">
    <location>
        <begin position="336"/>
        <end position="348"/>
    </location>
</feature>
<feature type="compositionally biased region" description="Basic and acidic residues" evidence="1">
    <location>
        <begin position="41"/>
        <end position="58"/>
    </location>
</feature>
<accession>A0ABR1PFQ4</accession>
<gene>
    <name evidence="2" type="ORF">SLS63_003707</name>
</gene>
<keyword evidence="3" id="KW-1185">Reference proteome</keyword>
<feature type="region of interest" description="Disordered" evidence="1">
    <location>
        <begin position="505"/>
        <end position="525"/>
    </location>
</feature>